<evidence type="ECO:0000256" key="1">
    <source>
        <dbReference type="PROSITE-ProRule" id="PRU00267"/>
    </source>
</evidence>
<feature type="coiled-coil region" evidence="2">
    <location>
        <begin position="125"/>
        <end position="163"/>
    </location>
</feature>
<feature type="region of interest" description="Disordered" evidence="3">
    <location>
        <begin position="341"/>
        <end position="395"/>
    </location>
</feature>
<dbReference type="GO" id="GO:0005634">
    <property type="term" value="C:nucleus"/>
    <property type="evidence" value="ECO:0007669"/>
    <property type="project" value="UniProtKB-UniRule"/>
</dbReference>
<gene>
    <name evidence="5" type="ORF">QTG54_010293</name>
</gene>
<feature type="compositionally biased region" description="Basic and acidic residues" evidence="3">
    <location>
        <begin position="8"/>
        <end position="19"/>
    </location>
</feature>
<keyword evidence="2" id="KW-0175">Coiled coil</keyword>
<feature type="compositionally biased region" description="Low complexity" evidence="3">
    <location>
        <begin position="278"/>
        <end position="292"/>
    </location>
</feature>
<accession>A0AAD8Y3U9</accession>
<feature type="compositionally biased region" description="Basic residues" evidence="3">
    <location>
        <begin position="356"/>
        <end position="365"/>
    </location>
</feature>
<feature type="compositionally biased region" description="Basic and acidic residues" evidence="3">
    <location>
        <begin position="265"/>
        <end position="276"/>
    </location>
</feature>
<feature type="region of interest" description="Disordered" evidence="3">
    <location>
        <begin position="265"/>
        <end position="319"/>
    </location>
</feature>
<keyword evidence="1" id="KW-0238">DNA-binding</keyword>
<protein>
    <recommendedName>
        <fullName evidence="4">HMG box domain-containing protein</fullName>
    </recommendedName>
</protein>
<keyword evidence="1" id="KW-0539">Nucleus</keyword>
<dbReference type="Gene3D" id="1.10.30.10">
    <property type="entry name" value="High mobility group box domain"/>
    <property type="match status" value="1"/>
</dbReference>
<sequence>MAPTLTRTEAEEPKSDQRRQPRTSAMNASRISEEARQDAATAPANVQTQRVDDITTPATHHASEDAHDHVATELTTHQHENQATVPNWWSRFVSPVWRMVRTTQPPQIPDYQMPQSEALSLLGEIKTAQDQILEHQQALKTREEEFKTRMEEFNATVEELQEVVGQGFAGLLRNELPKVIKQELRRKQVKEEKAAGKPKKNCHMYNIHVSEERKRLKELGPVRDLFQVASRSWGEMSEEERMRQYGDIFTRNKERYERELEGWRERRRNPDDEKKPAAKPTPEELAATAATDHSQEPHQPPHEEPIAAAAGPGASDEGYQLSPYEQMVQDKRARNQENMRRLGLLSTTASTSNATSKKRKKKKRKNTSDQPARQSPRKLSHNLLGNDRSQDGSTELQCPVGYRFIRSVPPSNYRDGYDCEAEVVEVDGDCEYLW</sequence>
<comment type="caution">
    <text evidence="5">The sequence shown here is derived from an EMBL/GenBank/DDBJ whole genome shotgun (WGS) entry which is preliminary data.</text>
</comment>
<evidence type="ECO:0000313" key="6">
    <source>
        <dbReference type="Proteomes" id="UP001224775"/>
    </source>
</evidence>
<feature type="domain" description="HMG box" evidence="4">
    <location>
        <begin position="198"/>
        <end position="264"/>
    </location>
</feature>
<reference evidence="5" key="1">
    <citation type="submission" date="2023-06" db="EMBL/GenBank/DDBJ databases">
        <title>Survivors Of The Sea: Transcriptome response of Skeletonema marinoi to long-term dormancy.</title>
        <authorList>
            <person name="Pinder M.I.M."/>
            <person name="Kourtchenko O."/>
            <person name="Robertson E.K."/>
            <person name="Larsson T."/>
            <person name="Maumus F."/>
            <person name="Osuna-Cruz C.M."/>
            <person name="Vancaester E."/>
            <person name="Stenow R."/>
            <person name="Vandepoele K."/>
            <person name="Ploug H."/>
            <person name="Bruchert V."/>
            <person name="Godhe A."/>
            <person name="Topel M."/>
        </authorList>
    </citation>
    <scope>NUCLEOTIDE SEQUENCE</scope>
    <source>
        <strain evidence="5">R05AC</strain>
    </source>
</reference>
<dbReference type="InterPro" id="IPR036910">
    <property type="entry name" value="HMG_box_dom_sf"/>
</dbReference>
<evidence type="ECO:0000256" key="3">
    <source>
        <dbReference type="SAM" id="MobiDB-lite"/>
    </source>
</evidence>
<keyword evidence="6" id="KW-1185">Reference proteome</keyword>
<dbReference type="GO" id="GO:0003677">
    <property type="term" value="F:DNA binding"/>
    <property type="evidence" value="ECO:0007669"/>
    <property type="project" value="UniProtKB-UniRule"/>
</dbReference>
<feature type="compositionally biased region" description="Basic and acidic residues" evidence="3">
    <location>
        <begin position="293"/>
        <end position="305"/>
    </location>
</feature>
<dbReference type="PROSITE" id="PS50118">
    <property type="entry name" value="HMG_BOX_2"/>
    <property type="match status" value="1"/>
</dbReference>
<proteinExistence type="predicted"/>
<evidence type="ECO:0000256" key="2">
    <source>
        <dbReference type="SAM" id="Coils"/>
    </source>
</evidence>
<name>A0AAD8Y3U9_9STRA</name>
<feature type="region of interest" description="Disordered" evidence="3">
    <location>
        <begin position="1"/>
        <end position="66"/>
    </location>
</feature>
<evidence type="ECO:0000259" key="4">
    <source>
        <dbReference type="PROSITE" id="PS50118"/>
    </source>
</evidence>
<dbReference type="SUPFAM" id="SSF47095">
    <property type="entry name" value="HMG-box"/>
    <property type="match status" value="1"/>
</dbReference>
<organism evidence="5 6">
    <name type="scientific">Skeletonema marinoi</name>
    <dbReference type="NCBI Taxonomy" id="267567"/>
    <lineage>
        <taxon>Eukaryota</taxon>
        <taxon>Sar</taxon>
        <taxon>Stramenopiles</taxon>
        <taxon>Ochrophyta</taxon>
        <taxon>Bacillariophyta</taxon>
        <taxon>Coscinodiscophyceae</taxon>
        <taxon>Thalassiosirophycidae</taxon>
        <taxon>Thalassiosirales</taxon>
        <taxon>Skeletonemataceae</taxon>
        <taxon>Skeletonema</taxon>
        <taxon>Skeletonema marinoi-dohrnii complex</taxon>
    </lineage>
</organism>
<dbReference type="AlphaFoldDB" id="A0AAD8Y3U9"/>
<evidence type="ECO:0000313" key="5">
    <source>
        <dbReference type="EMBL" id="KAK1738977.1"/>
    </source>
</evidence>
<dbReference type="Proteomes" id="UP001224775">
    <property type="component" value="Unassembled WGS sequence"/>
</dbReference>
<feature type="DNA-binding region" description="HMG box" evidence="1">
    <location>
        <begin position="198"/>
        <end position="264"/>
    </location>
</feature>
<dbReference type="InterPro" id="IPR009071">
    <property type="entry name" value="HMG_box_dom"/>
</dbReference>
<dbReference type="EMBL" id="JATAAI010000019">
    <property type="protein sequence ID" value="KAK1738977.1"/>
    <property type="molecule type" value="Genomic_DNA"/>
</dbReference>
<feature type="compositionally biased region" description="Low complexity" evidence="3">
    <location>
        <begin position="346"/>
        <end position="355"/>
    </location>
</feature>